<organism evidence="1">
    <name type="scientific">Anguilla anguilla</name>
    <name type="common">European freshwater eel</name>
    <name type="synonym">Muraena anguilla</name>
    <dbReference type="NCBI Taxonomy" id="7936"/>
    <lineage>
        <taxon>Eukaryota</taxon>
        <taxon>Metazoa</taxon>
        <taxon>Chordata</taxon>
        <taxon>Craniata</taxon>
        <taxon>Vertebrata</taxon>
        <taxon>Euteleostomi</taxon>
        <taxon>Actinopterygii</taxon>
        <taxon>Neopterygii</taxon>
        <taxon>Teleostei</taxon>
        <taxon>Anguilliformes</taxon>
        <taxon>Anguillidae</taxon>
        <taxon>Anguilla</taxon>
    </lineage>
</organism>
<evidence type="ECO:0000313" key="1">
    <source>
        <dbReference type="EMBL" id="JAH31898.1"/>
    </source>
</evidence>
<reference evidence="1" key="2">
    <citation type="journal article" date="2015" name="Fish Shellfish Immunol.">
        <title>Early steps in the European eel (Anguilla anguilla)-Vibrio vulnificus interaction in the gills: Role of the RtxA13 toxin.</title>
        <authorList>
            <person name="Callol A."/>
            <person name="Pajuelo D."/>
            <person name="Ebbesson L."/>
            <person name="Teles M."/>
            <person name="MacKenzie S."/>
            <person name="Amaro C."/>
        </authorList>
    </citation>
    <scope>NUCLEOTIDE SEQUENCE</scope>
</reference>
<reference evidence="1" key="1">
    <citation type="submission" date="2014-11" db="EMBL/GenBank/DDBJ databases">
        <authorList>
            <person name="Amaro Gonzalez C."/>
        </authorList>
    </citation>
    <scope>NUCLEOTIDE SEQUENCE</scope>
</reference>
<accession>A0A0E9RUF2</accession>
<dbReference type="EMBL" id="GBXM01076679">
    <property type="protein sequence ID" value="JAH31898.1"/>
    <property type="molecule type" value="Transcribed_RNA"/>
</dbReference>
<sequence length="45" mass="5178">MLTEKVVPELVECLSHFRVFTFIFYSNVFLQQDFGQDSIKCSSGS</sequence>
<protein>
    <submittedName>
        <fullName evidence="1">Uncharacterized protein</fullName>
    </submittedName>
</protein>
<name>A0A0E9RUF2_ANGAN</name>
<dbReference type="AlphaFoldDB" id="A0A0E9RUF2"/>
<proteinExistence type="predicted"/>